<dbReference type="InterPro" id="IPR041577">
    <property type="entry name" value="RT_RNaseH_2"/>
</dbReference>
<evidence type="ECO:0000259" key="2">
    <source>
        <dbReference type="Pfam" id="PF00078"/>
    </source>
</evidence>
<evidence type="ECO:0000259" key="3">
    <source>
        <dbReference type="Pfam" id="PF17919"/>
    </source>
</evidence>
<feature type="domain" description="Tf2-1-like SH3-like" evidence="4">
    <location>
        <begin position="414"/>
        <end position="478"/>
    </location>
</feature>
<dbReference type="Pfam" id="PF00078">
    <property type="entry name" value="RVT_1"/>
    <property type="match status" value="1"/>
</dbReference>
<protein>
    <submittedName>
        <fullName evidence="6">Uncharacterized protein LOC113855648</fullName>
    </submittedName>
</protein>
<dbReference type="GeneID" id="113855648"/>
<dbReference type="FunFam" id="3.30.70.270:FF:000020">
    <property type="entry name" value="Transposon Tf2-6 polyprotein-like Protein"/>
    <property type="match status" value="1"/>
</dbReference>
<feature type="domain" description="Reverse transcriptase" evidence="2">
    <location>
        <begin position="8"/>
        <end position="94"/>
    </location>
</feature>
<evidence type="ECO:0000313" key="5">
    <source>
        <dbReference type="Proteomes" id="UP000694853"/>
    </source>
</evidence>
<evidence type="ECO:0000259" key="4">
    <source>
        <dbReference type="Pfam" id="PF24626"/>
    </source>
</evidence>
<dbReference type="Pfam" id="PF17919">
    <property type="entry name" value="RT_RNaseH_2"/>
    <property type="match status" value="1"/>
</dbReference>
<dbReference type="Proteomes" id="UP000694853">
    <property type="component" value="Unplaced"/>
</dbReference>
<keyword evidence="5" id="KW-1185">Reference proteome</keyword>
<dbReference type="GO" id="GO:0003824">
    <property type="term" value="F:catalytic activity"/>
    <property type="evidence" value="ECO:0007669"/>
    <property type="project" value="UniProtKB-KW"/>
</dbReference>
<dbReference type="PANTHER" id="PTHR37984:SF5">
    <property type="entry name" value="PROTEIN NYNRIN-LIKE"/>
    <property type="match status" value="1"/>
</dbReference>
<dbReference type="Pfam" id="PF24626">
    <property type="entry name" value="SH3_Tf2-1"/>
    <property type="match status" value="1"/>
</dbReference>
<proteinExistence type="predicted"/>
<dbReference type="InterPro" id="IPR043128">
    <property type="entry name" value="Rev_trsase/Diguanyl_cyclase"/>
</dbReference>
<dbReference type="InterPro" id="IPR000477">
    <property type="entry name" value="RT_dom"/>
</dbReference>
<dbReference type="InterPro" id="IPR050951">
    <property type="entry name" value="Retrovirus_Pol_polyprotein"/>
</dbReference>
<keyword evidence="1" id="KW-0511">Multifunctional enzyme</keyword>
<accession>A0A8B8KJN7</accession>
<evidence type="ECO:0000256" key="1">
    <source>
        <dbReference type="ARBA" id="ARBA00023268"/>
    </source>
</evidence>
<gene>
    <name evidence="6" type="primary">LOC113855648</name>
</gene>
<dbReference type="InterPro" id="IPR056924">
    <property type="entry name" value="SH3_Tf2-1"/>
</dbReference>
<dbReference type="KEGG" id="aprc:113855648"/>
<dbReference type="RefSeq" id="XP_027343079.1">
    <property type="nucleotide sequence ID" value="XM_027487278.1"/>
</dbReference>
<dbReference type="AlphaFoldDB" id="A0A8B8KJN7"/>
<feature type="domain" description="Reverse transcriptase/retrotransposon-derived protein RNase H-like" evidence="3">
    <location>
        <begin position="149"/>
        <end position="192"/>
    </location>
</feature>
<dbReference type="PANTHER" id="PTHR37984">
    <property type="entry name" value="PROTEIN CBG26694"/>
    <property type="match status" value="1"/>
</dbReference>
<dbReference type="InterPro" id="IPR043502">
    <property type="entry name" value="DNA/RNA_pol_sf"/>
</dbReference>
<evidence type="ECO:0000313" key="6">
    <source>
        <dbReference type="RefSeq" id="XP_027343079.1"/>
    </source>
</evidence>
<sequence>MAPNDVPKTAFRAHAGHFEYVVMPFGLSNAPATFQGLMNSVFQSFLRKFLLLFFNDILIYSKDLESHVDHLRQVLLTLRSNSLFARRSKCFFVVDKEVCEAMRNWPLPQNLKQLRGFLGLAGYYRRFVKKFEVVAKPLTEMLKKDGFVWSEQAKEAFQLLKNLLSSAPVLALPDFSKEFIVEVDASGYGIGAGHENAVPNALSRVEELECCSLSTYQLQSDLVDRIKATWLTNVNLMKLIKEIQEGSAVHKHYIWYNKELRRKGSGHSGINATMQRIKAVLHWKGLTTYVKRFVLQWLPMSFEKQVILVVVDRLSKAAHFMTLSHPYTASDVHREFRFNFPPVTTLKLMASQKCQPHSIHLLYLLGRSKVELVDRSLFKREEMLKMLKFHLRRAQERMKQQANRHKTDKEYQIGDMVYVKFHPCRQIFVAHRSNMKLSPKYFGPYQIVDKIGAVAYKLALPAQSKVHDVFHISQLKKHVGNVPVSSTLPYQSEDALADKELEAILDRMTVRRKGAAVTKAYLLFRIIFIVLDITIESAVNATLMLAMFSNLDKVDNGVLTTASSHVSINKVQA</sequence>
<organism evidence="5 6">
    <name type="scientific">Abrus precatorius</name>
    <name type="common">Indian licorice</name>
    <name type="synonym">Glycine abrus</name>
    <dbReference type="NCBI Taxonomy" id="3816"/>
    <lineage>
        <taxon>Eukaryota</taxon>
        <taxon>Viridiplantae</taxon>
        <taxon>Streptophyta</taxon>
        <taxon>Embryophyta</taxon>
        <taxon>Tracheophyta</taxon>
        <taxon>Spermatophyta</taxon>
        <taxon>Magnoliopsida</taxon>
        <taxon>eudicotyledons</taxon>
        <taxon>Gunneridae</taxon>
        <taxon>Pentapetalae</taxon>
        <taxon>rosids</taxon>
        <taxon>fabids</taxon>
        <taxon>Fabales</taxon>
        <taxon>Fabaceae</taxon>
        <taxon>Papilionoideae</taxon>
        <taxon>50 kb inversion clade</taxon>
        <taxon>NPAAA clade</taxon>
        <taxon>indigoferoid/millettioid clade</taxon>
        <taxon>Abreae</taxon>
        <taxon>Abrus</taxon>
    </lineage>
</organism>
<dbReference type="Gene3D" id="3.10.10.10">
    <property type="entry name" value="HIV Type 1 Reverse Transcriptase, subunit A, domain 1"/>
    <property type="match status" value="1"/>
</dbReference>
<name>A0A8B8KJN7_ABRPR</name>
<reference evidence="6" key="2">
    <citation type="submission" date="2025-08" db="UniProtKB">
        <authorList>
            <consortium name="RefSeq"/>
        </authorList>
    </citation>
    <scope>IDENTIFICATION</scope>
    <source>
        <tissue evidence="6">Young leaves</tissue>
    </source>
</reference>
<dbReference type="SUPFAM" id="SSF56672">
    <property type="entry name" value="DNA/RNA polymerases"/>
    <property type="match status" value="1"/>
</dbReference>
<reference evidence="5" key="1">
    <citation type="journal article" date="2019" name="Toxins">
        <title>Detection of Abrin-Like and Prepropulchellin-Like Toxin Genes and Transcripts Using Whole Genome Sequencing and Full-Length Transcript Sequencing of Abrus precatorius.</title>
        <authorList>
            <person name="Hovde B.T."/>
            <person name="Daligault H.E."/>
            <person name="Hanschen E.R."/>
            <person name="Kunde Y.A."/>
            <person name="Johnson M.B."/>
            <person name="Starkenburg S.R."/>
            <person name="Johnson S.L."/>
        </authorList>
    </citation>
    <scope>NUCLEOTIDE SEQUENCE [LARGE SCALE GENOMIC DNA]</scope>
</reference>
<dbReference type="Gene3D" id="3.30.70.270">
    <property type="match status" value="2"/>
</dbReference>
<dbReference type="OrthoDB" id="5554229at2759"/>
<dbReference type="CDD" id="cd01647">
    <property type="entry name" value="RT_LTR"/>
    <property type="match status" value="1"/>
</dbReference>